<dbReference type="InterPro" id="IPR000794">
    <property type="entry name" value="Beta-ketoacyl_synthase"/>
</dbReference>
<sequence>MTNSAASQELIILRGRGRVSALGVAAEAYAPGRPGFATHLLGDKPLAVAALPAALEEQLAALRKSQSAYRQLDRTVLLAILAARQATAQAGWGGGNDQLTISNEQLPVDLDSAREKPKTKNHQPKTNLGVSIGSSRGATGRTEHYHHEFLSTGAVAAAASPLTTLGNVASWVAFDAGSTSSAALSHSSTCSSAFQALGNAVAWLRAGMADRFLAGGTEASLTGFTLAQLHALGIYSPFAAADFPCRPGAGKPSTFVLGEGAAVFALEKVGRAALLLEQQHQPGRPLLVLEGVGFGFEALGSKTGLSTDGQHFQTAMRQALGQAGRTAAEVDALVLHSPGTPAGDAAERQAIRAVFGGSKPDLVSNKWLLGHTLGASAALSLDFACQILATQSWPAPPFATDLTPAPTRPIRRVLINAAGFGGNAASVLVSVV</sequence>
<dbReference type="InterPro" id="IPR014030">
    <property type="entry name" value="Ketoacyl_synth_N"/>
</dbReference>
<dbReference type="RefSeq" id="WP_345115166.1">
    <property type="nucleotide sequence ID" value="NZ_BAABDH010000086.1"/>
</dbReference>
<comment type="caution">
    <text evidence="6">The sequence shown here is derived from an EMBL/GenBank/DDBJ whole genome shotgun (WGS) entry which is preliminary data.</text>
</comment>
<gene>
    <name evidence="6" type="ORF">GCM10022406_28210</name>
</gene>
<evidence type="ECO:0000313" key="6">
    <source>
        <dbReference type="EMBL" id="GAA3944083.1"/>
    </source>
</evidence>
<dbReference type="PROSITE" id="PS52004">
    <property type="entry name" value="KS3_2"/>
    <property type="match status" value="1"/>
</dbReference>
<evidence type="ECO:0000256" key="4">
    <source>
        <dbReference type="SAM" id="MobiDB-lite"/>
    </source>
</evidence>
<dbReference type="Pfam" id="PF00109">
    <property type="entry name" value="ketoacyl-synt"/>
    <property type="match status" value="1"/>
</dbReference>
<keyword evidence="7" id="KW-1185">Reference proteome</keyword>
<evidence type="ECO:0000256" key="1">
    <source>
        <dbReference type="ARBA" id="ARBA00008467"/>
    </source>
</evidence>
<dbReference type="InterPro" id="IPR014031">
    <property type="entry name" value="Ketoacyl_synth_C"/>
</dbReference>
<dbReference type="Pfam" id="PF02801">
    <property type="entry name" value="Ketoacyl-synt_C"/>
    <property type="match status" value="1"/>
</dbReference>
<comment type="similarity">
    <text evidence="1 3">Belongs to the thiolase-like superfamily. Beta-ketoacyl-ACP synthases family.</text>
</comment>
<evidence type="ECO:0000313" key="7">
    <source>
        <dbReference type="Proteomes" id="UP001499909"/>
    </source>
</evidence>
<dbReference type="EMBL" id="BAABDH010000086">
    <property type="protein sequence ID" value="GAA3944083.1"/>
    <property type="molecule type" value="Genomic_DNA"/>
</dbReference>
<feature type="domain" description="Ketosynthase family 3 (KS3)" evidence="5">
    <location>
        <begin position="1"/>
        <end position="431"/>
    </location>
</feature>
<feature type="compositionally biased region" description="Polar residues" evidence="4">
    <location>
        <begin position="124"/>
        <end position="133"/>
    </location>
</feature>
<protein>
    <submittedName>
        <fullName evidence="6">Beta-ketoacyl synthase N-terminal-like domain-containing protein</fullName>
    </submittedName>
</protein>
<accession>A0ABP7NFU9</accession>
<dbReference type="PANTHER" id="PTHR11712:SF347">
    <property type="entry name" value="BETA KETOACYL-ACYL CARRIER PROTEIN SYNTHASE"/>
    <property type="match status" value="1"/>
</dbReference>
<keyword evidence="2 3" id="KW-0808">Transferase</keyword>
<proteinExistence type="inferred from homology"/>
<dbReference type="Gene3D" id="3.40.47.10">
    <property type="match status" value="1"/>
</dbReference>
<dbReference type="InterPro" id="IPR016039">
    <property type="entry name" value="Thiolase-like"/>
</dbReference>
<evidence type="ECO:0000259" key="5">
    <source>
        <dbReference type="PROSITE" id="PS52004"/>
    </source>
</evidence>
<evidence type="ECO:0000256" key="2">
    <source>
        <dbReference type="ARBA" id="ARBA00022679"/>
    </source>
</evidence>
<dbReference type="Proteomes" id="UP001499909">
    <property type="component" value="Unassembled WGS sequence"/>
</dbReference>
<organism evidence="6 7">
    <name type="scientific">Hymenobacter algoricola</name>
    <dbReference type="NCBI Taxonomy" id="486267"/>
    <lineage>
        <taxon>Bacteria</taxon>
        <taxon>Pseudomonadati</taxon>
        <taxon>Bacteroidota</taxon>
        <taxon>Cytophagia</taxon>
        <taxon>Cytophagales</taxon>
        <taxon>Hymenobacteraceae</taxon>
        <taxon>Hymenobacter</taxon>
    </lineage>
</organism>
<reference evidence="7" key="1">
    <citation type="journal article" date="2019" name="Int. J. Syst. Evol. Microbiol.">
        <title>The Global Catalogue of Microorganisms (GCM) 10K type strain sequencing project: providing services to taxonomists for standard genome sequencing and annotation.</title>
        <authorList>
            <consortium name="The Broad Institute Genomics Platform"/>
            <consortium name="The Broad Institute Genome Sequencing Center for Infectious Disease"/>
            <person name="Wu L."/>
            <person name="Ma J."/>
        </authorList>
    </citation>
    <scope>NUCLEOTIDE SEQUENCE [LARGE SCALE GENOMIC DNA]</scope>
    <source>
        <strain evidence="7">JCM 17214</strain>
    </source>
</reference>
<evidence type="ECO:0000256" key="3">
    <source>
        <dbReference type="RuleBase" id="RU003694"/>
    </source>
</evidence>
<dbReference type="InterPro" id="IPR020841">
    <property type="entry name" value="PKS_Beta-ketoAc_synthase_dom"/>
</dbReference>
<name>A0ABP7NFU9_9BACT</name>
<dbReference type="SMART" id="SM00825">
    <property type="entry name" value="PKS_KS"/>
    <property type="match status" value="1"/>
</dbReference>
<dbReference type="SUPFAM" id="SSF53901">
    <property type="entry name" value="Thiolase-like"/>
    <property type="match status" value="1"/>
</dbReference>
<feature type="region of interest" description="Disordered" evidence="4">
    <location>
        <begin position="114"/>
        <end position="133"/>
    </location>
</feature>
<dbReference type="PANTHER" id="PTHR11712">
    <property type="entry name" value="POLYKETIDE SYNTHASE-RELATED"/>
    <property type="match status" value="1"/>
</dbReference>